<organism evidence="3 4">
    <name type="scientific">Elstera litoralis</name>
    <dbReference type="NCBI Taxonomy" id="552518"/>
    <lineage>
        <taxon>Bacteria</taxon>
        <taxon>Pseudomonadati</taxon>
        <taxon>Pseudomonadota</taxon>
        <taxon>Alphaproteobacteria</taxon>
        <taxon>Rhodospirillales</taxon>
        <taxon>Rhodospirillaceae</taxon>
        <taxon>Elstera</taxon>
    </lineage>
</organism>
<proteinExistence type="predicted"/>
<evidence type="ECO:0000259" key="2">
    <source>
        <dbReference type="Pfam" id="PF00266"/>
    </source>
</evidence>
<gene>
    <name evidence="3" type="ORF">VZ95_11765</name>
</gene>
<name>A0A0F3IUX2_9PROT</name>
<dbReference type="SUPFAM" id="SSF53383">
    <property type="entry name" value="PLP-dependent transferases"/>
    <property type="match status" value="1"/>
</dbReference>
<dbReference type="Gene3D" id="3.40.640.10">
    <property type="entry name" value="Type I PLP-dependent aspartate aminotransferase-like (Major domain)"/>
    <property type="match status" value="1"/>
</dbReference>
<dbReference type="InterPro" id="IPR015421">
    <property type="entry name" value="PyrdxlP-dep_Trfase_major"/>
</dbReference>
<sequence length="161" mass="16487">MIPRLHFNHSAASPCPPEARAAIAEHLALEQAIGPVEAAIAAAPRLAEMHRTAEALIGAAPGQVAFAEGQGRALSFVAGGLRLTPGDRILCAPSEWGGTVSAFEAVAAEAGATVEPIPMTPDHLTDLDALAKMLDGRVKLVSVTSVSVCGTRSSLSPRLPP</sequence>
<dbReference type="InterPro" id="IPR015424">
    <property type="entry name" value="PyrdxlP-dep_Trfase"/>
</dbReference>
<dbReference type="Proteomes" id="UP000033774">
    <property type="component" value="Unassembled WGS sequence"/>
</dbReference>
<evidence type="ECO:0000313" key="4">
    <source>
        <dbReference type="Proteomes" id="UP000033774"/>
    </source>
</evidence>
<comment type="caution">
    <text evidence="3">The sequence shown here is derived from an EMBL/GenBank/DDBJ whole genome shotgun (WGS) entry which is preliminary data.</text>
</comment>
<evidence type="ECO:0000256" key="1">
    <source>
        <dbReference type="ARBA" id="ARBA00022898"/>
    </source>
</evidence>
<dbReference type="RefSeq" id="WP_045776009.1">
    <property type="nucleotide sequence ID" value="NZ_LAJY01000291.1"/>
</dbReference>
<dbReference type="AlphaFoldDB" id="A0A0F3IUX2"/>
<dbReference type="Gene3D" id="3.90.1150.10">
    <property type="entry name" value="Aspartate Aminotransferase, domain 1"/>
    <property type="match status" value="1"/>
</dbReference>
<evidence type="ECO:0000313" key="3">
    <source>
        <dbReference type="EMBL" id="KJV09399.1"/>
    </source>
</evidence>
<accession>A0A0F3IUX2</accession>
<keyword evidence="4" id="KW-1185">Reference proteome</keyword>
<feature type="domain" description="Aminotransferase class V" evidence="2">
    <location>
        <begin position="11"/>
        <end position="149"/>
    </location>
</feature>
<reference evidence="3 4" key="1">
    <citation type="submission" date="2015-03" db="EMBL/GenBank/DDBJ databases">
        <title>Draft genome sequence of Elstera litoralis.</title>
        <authorList>
            <person name="Rahalkar M.C."/>
            <person name="Dhakephalkar P.K."/>
            <person name="Pore S.D."/>
            <person name="Arora P."/>
            <person name="Kapse N.G."/>
            <person name="Pandit P.S."/>
        </authorList>
    </citation>
    <scope>NUCLEOTIDE SEQUENCE [LARGE SCALE GENOMIC DNA]</scope>
    <source>
        <strain evidence="3 4">Dia-1</strain>
    </source>
</reference>
<dbReference type="EMBL" id="LAJY01000291">
    <property type="protein sequence ID" value="KJV09399.1"/>
    <property type="molecule type" value="Genomic_DNA"/>
</dbReference>
<dbReference type="Pfam" id="PF00266">
    <property type="entry name" value="Aminotran_5"/>
    <property type="match status" value="1"/>
</dbReference>
<dbReference type="InterPro" id="IPR015422">
    <property type="entry name" value="PyrdxlP-dep_Trfase_small"/>
</dbReference>
<dbReference type="InterPro" id="IPR000192">
    <property type="entry name" value="Aminotrans_V_dom"/>
</dbReference>
<protein>
    <recommendedName>
        <fullName evidence="2">Aminotransferase class V domain-containing protein</fullName>
    </recommendedName>
</protein>
<keyword evidence="1" id="KW-0663">Pyridoxal phosphate</keyword>